<dbReference type="PANTHER" id="PTHR45436:SF5">
    <property type="entry name" value="SENSOR HISTIDINE KINASE TRCS"/>
    <property type="match status" value="1"/>
</dbReference>
<feature type="domain" description="Histidine kinase" evidence="12">
    <location>
        <begin position="280"/>
        <end position="494"/>
    </location>
</feature>
<evidence type="ECO:0000259" key="12">
    <source>
        <dbReference type="PROSITE" id="PS50109"/>
    </source>
</evidence>
<dbReference type="InterPro" id="IPR050428">
    <property type="entry name" value="TCS_sensor_his_kinase"/>
</dbReference>
<comment type="subcellular location">
    <subcellularLocation>
        <location evidence="2">Cell membrane</location>
    </subcellularLocation>
</comment>
<evidence type="ECO:0000256" key="1">
    <source>
        <dbReference type="ARBA" id="ARBA00000085"/>
    </source>
</evidence>
<feature type="domain" description="HAMP" evidence="13">
    <location>
        <begin position="203"/>
        <end position="265"/>
    </location>
</feature>
<gene>
    <name evidence="14" type="ORF">ACFQB0_00325</name>
</gene>
<dbReference type="EMBL" id="JBHSTP010000001">
    <property type="protein sequence ID" value="MFC6354559.1"/>
    <property type="molecule type" value="Genomic_DNA"/>
</dbReference>
<dbReference type="Pfam" id="PF00512">
    <property type="entry name" value="HisKA"/>
    <property type="match status" value="1"/>
</dbReference>
<dbReference type="SUPFAM" id="SSF55874">
    <property type="entry name" value="ATPase domain of HSP90 chaperone/DNA topoisomerase II/histidine kinase"/>
    <property type="match status" value="1"/>
</dbReference>
<dbReference type="Pfam" id="PF00672">
    <property type="entry name" value="HAMP"/>
    <property type="match status" value="1"/>
</dbReference>
<evidence type="ECO:0000256" key="2">
    <source>
        <dbReference type="ARBA" id="ARBA00004236"/>
    </source>
</evidence>
<dbReference type="SMART" id="SM00387">
    <property type="entry name" value="HATPase_c"/>
    <property type="match status" value="1"/>
</dbReference>
<dbReference type="PROSITE" id="PS50109">
    <property type="entry name" value="HIS_KIN"/>
    <property type="match status" value="1"/>
</dbReference>
<keyword evidence="8 11" id="KW-1133">Transmembrane helix</keyword>
<dbReference type="SUPFAM" id="SSF47384">
    <property type="entry name" value="Homodimeric domain of signal transducing histidine kinase"/>
    <property type="match status" value="1"/>
</dbReference>
<dbReference type="Gene3D" id="1.10.287.130">
    <property type="match status" value="1"/>
</dbReference>
<keyword evidence="15" id="KW-1185">Reference proteome</keyword>
<keyword evidence="9" id="KW-0902">Two-component regulatory system</keyword>
<evidence type="ECO:0000256" key="9">
    <source>
        <dbReference type="ARBA" id="ARBA00023012"/>
    </source>
</evidence>
<keyword evidence="5" id="KW-0808">Transferase</keyword>
<dbReference type="PROSITE" id="PS50885">
    <property type="entry name" value="HAMP"/>
    <property type="match status" value="1"/>
</dbReference>
<dbReference type="Gene3D" id="3.30.565.10">
    <property type="entry name" value="Histidine kinase-like ATPase, C-terminal domain"/>
    <property type="match status" value="1"/>
</dbReference>
<dbReference type="InterPro" id="IPR036890">
    <property type="entry name" value="HATPase_C_sf"/>
</dbReference>
<dbReference type="PRINTS" id="PR00344">
    <property type="entry name" value="BCTRLSENSOR"/>
</dbReference>
<keyword evidence="6 11" id="KW-0812">Transmembrane</keyword>
<name>A0ABW1VCQ1_9MICO</name>
<dbReference type="Pfam" id="PF02518">
    <property type="entry name" value="HATPase_c"/>
    <property type="match status" value="1"/>
</dbReference>
<dbReference type="EC" id="2.7.13.3" evidence="3"/>
<keyword evidence="10 11" id="KW-0472">Membrane</keyword>
<evidence type="ECO:0000259" key="13">
    <source>
        <dbReference type="PROSITE" id="PS50885"/>
    </source>
</evidence>
<dbReference type="InterPro" id="IPR003661">
    <property type="entry name" value="HisK_dim/P_dom"/>
</dbReference>
<keyword evidence="4" id="KW-0597">Phosphoprotein</keyword>
<reference evidence="15" key="1">
    <citation type="journal article" date="2019" name="Int. J. Syst. Evol. Microbiol.">
        <title>The Global Catalogue of Microorganisms (GCM) 10K type strain sequencing project: providing services to taxonomists for standard genome sequencing and annotation.</title>
        <authorList>
            <consortium name="The Broad Institute Genomics Platform"/>
            <consortium name="The Broad Institute Genome Sequencing Center for Infectious Disease"/>
            <person name="Wu L."/>
            <person name="Ma J."/>
        </authorList>
    </citation>
    <scope>NUCLEOTIDE SEQUENCE [LARGE SCALE GENOMIC DNA]</scope>
    <source>
        <strain evidence="15">CCUG 43304</strain>
    </source>
</reference>
<evidence type="ECO:0000256" key="3">
    <source>
        <dbReference type="ARBA" id="ARBA00012438"/>
    </source>
</evidence>
<dbReference type="Gene3D" id="6.10.340.10">
    <property type="match status" value="1"/>
</dbReference>
<dbReference type="GO" id="GO:0016301">
    <property type="term" value="F:kinase activity"/>
    <property type="evidence" value="ECO:0007669"/>
    <property type="project" value="UniProtKB-KW"/>
</dbReference>
<dbReference type="RefSeq" id="WP_386726120.1">
    <property type="nucleotide sequence ID" value="NZ_JBHSTP010000001.1"/>
</dbReference>
<evidence type="ECO:0000256" key="7">
    <source>
        <dbReference type="ARBA" id="ARBA00022777"/>
    </source>
</evidence>
<evidence type="ECO:0000313" key="15">
    <source>
        <dbReference type="Proteomes" id="UP001596306"/>
    </source>
</evidence>
<sequence length="494" mass="51013">MTPSGAGWSLRRRLVVALVVLLALVSALVGVVSVLALRASLTDRLDEQLATSISRSLVVVSGSLGPLPTPPQLIVPSAERVLEAPGQAEGTLAAVLVEGRVLSSGYLDTAGTVHALTAGQDAALAAVAADGAAHSLDLGGRMGDYRALVAFDTAPSTGDGLRIVIGLPLANVETTVGQVVLTVAIVAAFGIVLAAVLGARIVRGALRPLQRMAQTASRVAELPLDRGEVALAERIPAADADSRTEVGQVGAAFNNMLDHVAGALGAREASERKVRQFVADASHELRTPLSSIRGYSELTRRSGEQVPADIAHALSRIESESVRMTGLVEDLLLLARLDEGRELARDPVDLGRMIVDAVSDAHATAPTHEWRLESPPDPVMVSGDAPRLHQVVANLLANAAAHTPAGTVVVTNLAVVGGEAVLTVGDDGPGIDPSVRENLFERFARADSSRSRSTGSTGLGLAIVRAVVTAHGGSVSAESTSGETRFTVRIPSVD</sequence>
<comment type="catalytic activity">
    <reaction evidence="1">
        <text>ATP + protein L-histidine = ADP + protein N-phospho-L-histidine.</text>
        <dbReference type="EC" id="2.7.13.3"/>
    </reaction>
</comment>
<protein>
    <recommendedName>
        <fullName evidence="3">histidine kinase</fullName>
        <ecNumber evidence="3">2.7.13.3</ecNumber>
    </recommendedName>
</protein>
<evidence type="ECO:0000256" key="6">
    <source>
        <dbReference type="ARBA" id="ARBA00022692"/>
    </source>
</evidence>
<feature type="transmembrane region" description="Helical" evidence="11">
    <location>
        <begin position="179"/>
        <end position="202"/>
    </location>
</feature>
<dbReference type="SMART" id="SM00304">
    <property type="entry name" value="HAMP"/>
    <property type="match status" value="1"/>
</dbReference>
<dbReference type="CDD" id="cd00082">
    <property type="entry name" value="HisKA"/>
    <property type="match status" value="1"/>
</dbReference>
<dbReference type="InterPro" id="IPR003660">
    <property type="entry name" value="HAMP_dom"/>
</dbReference>
<evidence type="ECO:0000256" key="10">
    <source>
        <dbReference type="ARBA" id="ARBA00023136"/>
    </source>
</evidence>
<keyword evidence="7 14" id="KW-0418">Kinase</keyword>
<dbReference type="Proteomes" id="UP001596306">
    <property type="component" value="Unassembled WGS sequence"/>
</dbReference>
<dbReference type="SMART" id="SM00388">
    <property type="entry name" value="HisKA"/>
    <property type="match status" value="1"/>
</dbReference>
<dbReference type="PANTHER" id="PTHR45436">
    <property type="entry name" value="SENSOR HISTIDINE KINASE YKOH"/>
    <property type="match status" value="1"/>
</dbReference>
<evidence type="ECO:0000256" key="4">
    <source>
        <dbReference type="ARBA" id="ARBA00022553"/>
    </source>
</evidence>
<evidence type="ECO:0000256" key="5">
    <source>
        <dbReference type="ARBA" id="ARBA00022679"/>
    </source>
</evidence>
<dbReference type="InterPro" id="IPR005467">
    <property type="entry name" value="His_kinase_dom"/>
</dbReference>
<dbReference type="InterPro" id="IPR004358">
    <property type="entry name" value="Sig_transdc_His_kin-like_C"/>
</dbReference>
<dbReference type="InterPro" id="IPR003594">
    <property type="entry name" value="HATPase_dom"/>
</dbReference>
<comment type="caution">
    <text evidence="14">The sequence shown here is derived from an EMBL/GenBank/DDBJ whole genome shotgun (WGS) entry which is preliminary data.</text>
</comment>
<evidence type="ECO:0000313" key="14">
    <source>
        <dbReference type="EMBL" id="MFC6354559.1"/>
    </source>
</evidence>
<evidence type="ECO:0000256" key="11">
    <source>
        <dbReference type="SAM" id="Phobius"/>
    </source>
</evidence>
<accession>A0ABW1VCQ1</accession>
<evidence type="ECO:0000256" key="8">
    <source>
        <dbReference type="ARBA" id="ARBA00022989"/>
    </source>
</evidence>
<dbReference type="CDD" id="cd06225">
    <property type="entry name" value="HAMP"/>
    <property type="match status" value="1"/>
</dbReference>
<organism evidence="14 15">
    <name type="scientific">Luethyella okanaganae</name>
    <dbReference type="NCBI Taxonomy" id="69372"/>
    <lineage>
        <taxon>Bacteria</taxon>
        <taxon>Bacillati</taxon>
        <taxon>Actinomycetota</taxon>
        <taxon>Actinomycetes</taxon>
        <taxon>Micrococcales</taxon>
        <taxon>Microbacteriaceae</taxon>
        <taxon>Luethyella</taxon>
    </lineage>
</organism>
<proteinExistence type="predicted"/>
<dbReference type="CDD" id="cd00075">
    <property type="entry name" value="HATPase"/>
    <property type="match status" value="1"/>
</dbReference>
<dbReference type="InterPro" id="IPR036097">
    <property type="entry name" value="HisK_dim/P_sf"/>
</dbReference>